<feature type="region of interest" description="Disordered" evidence="1">
    <location>
        <begin position="183"/>
        <end position="321"/>
    </location>
</feature>
<reference evidence="2 3" key="2">
    <citation type="journal article" date="2011" name="Genome Res.">
        <title>Chromosome and gene copy number variation allow major structural change between species and strains of Leishmania.</title>
        <authorList>
            <person name="Rogers M.B."/>
            <person name="Hilley J.D."/>
            <person name="Dickens N.J."/>
            <person name="Wilkes J."/>
            <person name="Bates P.A."/>
            <person name="Depledge D.P."/>
            <person name="Harris D."/>
            <person name="Her Y."/>
            <person name="Herzyk P."/>
            <person name="Imamura H."/>
            <person name="Otto T.D."/>
            <person name="Sanders M."/>
            <person name="Seeger K."/>
            <person name="Dujardin J.C."/>
            <person name="Berriman M."/>
            <person name="Smith D.F."/>
            <person name="Hertz-Fowler C."/>
            <person name="Mottram J.C."/>
        </authorList>
    </citation>
    <scope>NUCLEOTIDE SEQUENCE [LARGE SCALE GENOMIC DNA]</scope>
    <source>
        <strain evidence="3">MHOM/IL/81/Friedlin</strain>
    </source>
</reference>
<dbReference type="AlphaFoldDB" id="Q4QAE5"/>
<dbReference type="EMBL" id="FR796420">
    <property type="protein sequence ID" value="CAJ05261.1"/>
    <property type="molecule type" value="Genomic_DNA"/>
</dbReference>
<dbReference type="VEuPathDB" id="TriTrypDB:LMJLV39_240026300"/>
<dbReference type="OMA" id="DNADRPY"/>
<dbReference type="eggNOG" id="ENOG502SFXH">
    <property type="taxonomic scope" value="Eukaryota"/>
</dbReference>
<dbReference type="VEuPathDB" id="TriTrypDB:LMJFC_240027300"/>
<dbReference type="VEuPathDB" id="TriTrypDB:LmjF.24.1860"/>
<evidence type="ECO:0000313" key="2">
    <source>
        <dbReference type="EMBL" id="CAJ05261.1"/>
    </source>
</evidence>
<dbReference type="HOGENOM" id="CLU_509482_0_0_1"/>
<feature type="region of interest" description="Disordered" evidence="1">
    <location>
        <begin position="1"/>
        <end position="120"/>
    </location>
</feature>
<dbReference type="VEuPathDB" id="TriTrypDB:LMJSD75_240025600"/>
<gene>
    <name evidence="2" type="ORF">LMJF_24_1860</name>
</gene>
<protein>
    <submittedName>
        <fullName evidence="2">Uncharacterized protein</fullName>
    </submittedName>
</protein>
<accession>Q4QAE5</accession>
<dbReference type="RefSeq" id="XP_001683703.1">
    <property type="nucleotide sequence ID" value="XM_001683651.1"/>
</dbReference>
<feature type="compositionally biased region" description="Low complexity" evidence="1">
    <location>
        <begin position="265"/>
        <end position="293"/>
    </location>
</feature>
<dbReference type="InParanoid" id="Q4QAE5"/>
<name>Q4QAE5_LEIMA</name>
<proteinExistence type="predicted"/>
<evidence type="ECO:0000256" key="1">
    <source>
        <dbReference type="SAM" id="MobiDB-lite"/>
    </source>
</evidence>
<dbReference type="Proteomes" id="UP000000542">
    <property type="component" value="Chromosome 24"/>
</dbReference>
<dbReference type="KEGG" id="lma:LMJF_24_1860"/>
<feature type="compositionally biased region" description="Low complexity" evidence="1">
    <location>
        <begin position="105"/>
        <end position="115"/>
    </location>
</feature>
<organism evidence="2 3">
    <name type="scientific">Leishmania major</name>
    <dbReference type="NCBI Taxonomy" id="5664"/>
    <lineage>
        <taxon>Eukaryota</taxon>
        <taxon>Discoba</taxon>
        <taxon>Euglenozoa</taxon>
        <taxon>Kinetoplastea</taxon>
        <taxon>Metakinetoplastina</taxon>
        <taxon>Trypanosomatida</taxon>
        <taxon>Trypanosomatidae</taxon>
        <taxon>Leishmaniinae</taxon>
        <taxon>Leishmania</taxon>
    </lineage>
</organism>
<reference evidence="2 3" key="1">
    <citation type="journal article" date="2005" name="Science">
        <title>The genome of the kinetoplastid parasite, Leishmania major.</title>
        <authorList>
            <person name="Ivens A.C."/>
            <person name="Peacock C.S."/>
            <person name="Worthey E.A."/>
            <person name="Murphy L."/>
            <person name="Aggarwal G."/>
            <person name="Berriman M."/>
            <person name="Sisk E."/>
            <person name="Rajandream M.A."/>
            <person name="Adlem E."/>
            <person name="Aert R."/>
            <person name="Anupama A."/>
            <person name="Apostolou Z."/>
            <person name="Attipoe P."/>
            <person name="Bason N."/>
            <person name="Bauser C."/>
            <person name="Beck A."/>
            <person name="Beverley S.M."/>
            <person name="Bianchettin G."/>
            <person name="Borzym K."/>
            <person name="Bothe G."/>
            <person name="Bruschi C.V."/>
            <person name="Collins M."/>
            <person name="Cadag E."/>
            <person name="Ciarloni L."/>
            <person name="Clayton C."/>
            <person name="Coulson R.M."/>
            <person name="Cronin A."/>
            <person name="Cruz A.K."/>
            <person name="Davies R.M."/>
            <person name="De Gaudenzi J."/>
            <person name="Dobson D.E."/>
            <person name="Duesterhoeft A."/>
            <person name="Fazelina G."/>
            <person name="Fosker N."/>
            <person name="Frasch A.C."/>
            <person name="Fraser A."/>
            <person name="Fuchs M."/>
            <person name="Gabel C."/>
            <person name="Goble A."/>
            <person name="Goffeau A."/>
            <person name="Harris D."/>
            <person name="Hertz-Fowler C."/>
            <person name="Hilbert H."/>
            <person name="Horn D."/>
            <person name="Huang Y."/>
            <person name="Klages S."/>
            <person name="Knights A."/>
            <person name="Kube M."/>
            <person name="Larke N."/>
            <person name="Litvin L."/>
            <person name="Lord A."/>
            <person name="Louie T."/>
            <person name="Marra M."/>
            <person name="Masuy D."/>
            <person name="Matthews K."/>
            <person name="Michaeli S."/>
            <person name="Mottram J.C."/>
            <person name="Muller-Auer S."/>
            <person name="Munden H."/>
            <person name="Nelson S."/>
            <person name="Norbertczak H."/>
            <person name="Oliver K."/>
            <person name="O'neil S."/>
            <person name="Pentony M."/>
            <person name="Pohl T.M."/>
            <person name="Price C."/>
            <person name="Purnelle B."/>
            <person name="Quail M.A."/>
            <person name="Rabbinowitsch E."/>
            <person name="Reinhardt R."/>
            <person name="Rieger M."/>
            <person name="Rinta J."/>
            <person name="Robben J."/>
            <person name="Robertson L."/>
            <person name="Ruiz J.C."/>
            <person name="Rutter S."/>
            <person name="Saunders D."/>
            <person name="Schafer M."/>
            <person name="Schein J."/>
            <person name="Schwartz D.C."/>
            <person name="Seeger K."/>
            <person name="Seyler A."/>
            <person name="Sharp S."/>
            <person name="Shin H."/>
            <person name="Sivam D."/>
            <person name="Squares R."/>
            <person name="Squares S."/>
            <person name="Tosato V."/>
            <person name="Vogt C."/>
            <person name="Volckaert G."/>
            <person name="Wambutt R."/>
            <person name="Warren T."/>
            <person name="Wedler H."/>
            <person name="Woodward J."/>
            <person name="Zhou S."/>
            <person name="Zimmermann W."/>
            <person name="Smith D.F."/>
            <person name="Blackwell J.M."/>
            <person name="Stuart K.D."/>
            <person name="Barrell B."/>
            <person name="Myler P.J."/>
        </authorList>
    </citation>
    <scope>NUCLEOTIDE SEQUENCE [LARGE SCALE GENOMIC DNA]</scope>
    <source>
        <strain evidence="3">MHOM/IL/81/Friedlin</strain>
    </source>
</reference>
<feature type="compositionally biased region" description="Low complexity" evidence="1">
    <location>
        <begin position="213"/>
        <end position="235"/>
    </location>
</feature>
<evidence type="ECO:0000313" key="3">
    <source>
        <dbReference type="Proteomes" id="UP000000542"/>
    </source>
</evidence>
<sequence length="535" mass="57909">MSDSHQLYEVAGRALPLPPKRTPPRYSTITRSEEQEYRIISRANSPSRAETLRDGKISPVPVALQRESQLGYRGQAAHPPPEDSKHLAPPTLQKYKAPLNRLTGPSTPQQQSQKSTELELDDLSSCFSSHCNSAPDTNAKMHAASEFLAQGDYATPPHLNMTAIVPEEGSSIDSRPSLNRTKFEAAVAAAEDQDRNAAPARSIEMSRTCRNQAPANPHSTPAAAAPASGTRSTAAQSTLSRYSHSKGYGAYSGDPRQHAASTHGAPQKHQQQQPRPQGAAATDAAAHPAAAAASGMGSRRRGVPSHERSPSEASSYRRDKHSARIAPVCYVEQHSRSPVRNNRAGLLSSPVPVDPHLTHEYSQQKIEERRASKSRVVPSSQSTAMVAVSSNAWNSIRTSRNGEDPLEMSVPIAERVNVMSTLTRHCDISASVPMGTLEGTELLPGLPQLQGHRNDDNADRPYRTIVRFIEYQPQGERPGLEEMLVSYSGHEDVLCSALGEAYGNDFEMLKLVCSRTPAVPLLADCPSVDKRATAS</sequence>
<keyword evidence="3" id="KW-1185">Reference proteome</keyword>
<dbReference type="GeneID" id="5652359"/>